<dbReference type="GO" id="GO:0016020">
    <property type="term" value="C:membrane"/>
    <property type="evidence" value="ECO:0007669"/>
    <property type="project" value="TreeGrafter"/>
</dbReference>
<dbReference type="OrthoDB" id="2140105at2759"/>
<reference evidence="4 5" key="1">
    <citation type="submission" date="2018-02" db="EMBL/GenBank/DDBJ databases">
        <title>The genomes of Aspergillus section Nigri reveals drivers in fungal speciation.</title>
        <authorList>
            <consortium name="DOE Joint Genome Institute"/>
            <person name="Vesth T.C."/>
            <person name="Nybo J."/>
            <person name="Theobald S."/>
            <person name="Brandl J."/>
            <person name="Frisvad J.C."/>
            <person name="Nielsen K.F."/>
            <person name="Lyhne E.K."/>
            <person name="Kogle M.E."/>
            <person name="Kuo A."/>
            <person name="Riley R."/>
            <person name="Clum A."/>
            <person name="Nolan M."/>
            <person name="Lipzen A."/>
            <person name="Salamov A."/>
            <person name="Henrissat B."/>
            <person name="Wiebenga A."/>
            <person name="De vries R.P."/>
            <person name="Grigoriev I.V."/>
            <person name="Mortensen U.H."/>
            <person name="Andersen M.R."/>
            <person name="Baker S.E."/>
        </authorList>
    </citation>
    <scope>NUCLEOTIDE SEQUENCE [LARGE SCALE GENOMIC DNA]</scope>
    <source>
        <strain evidence="4 5">CBS 707.79</strain>
    </source>
</reference>
<evidence type="ECO:0000256" key="2">
    <source>
        <dbReference type="SAM" id="Phobius"/>
    </source>
</evidence>
<keyword evidence="2" id="KW-0472">Membrane</keyword>
<evidence type="ECO:0000313" key="5">
    <source>
        <dbReference type="Proteomes" id="UP000247810"/>
    </source>
</evidence>
<dbReference type="InterPro" id="IPR053001">
    <property type="entry name" value="MNNG_permease-like"/>
</dbReference>
<dbReference type="PANTHER" id="PTHR34814:SF2">
    <property type="entry name" value="DUF3533 DOMAIN-CONTAINING PROTEIN"/>
    <property type="match status" value="1"/>
</dbReference>
<keyword evidence="2" id="KW-0812">Transmembrane</keyword>
<proteinExistence type="predicted"/>
<evidence type="ECO:0000313" key="4">
    <source>
        <dbReference type="EMBL" id="PYH99779.1"/>
    </source>
</evidence>
<dbReference type="VEuPathDB" id="FungiDB:BO71DRAFT_394014"/>
<sequence length="453" mass="50506">MRKNFLVAVATSFILLHLLFLGNMCYLYATQFRDSSRLHNLNMLYVDFDGGVVGHSVLDAYSGLQAASFPTLQISTVNHYPQPRDVRTAVCRGDYWGAVYANANASTSLASTLAGGTTMTNSTALTYIWNGARYPAFAQSAIEANIMTLIEATRLAFYGRNASSILQSASLSNPNSLNAFLDPITATEINIKTTDQGTRVLYNTVAFVMPIIQQFFFMMALNGISSQFQVLTKLSHWGNGLLRMCISLAYTCLGALCMAGYIWAFRESWAVNGNQFVLCWMTIWLYMHINFLIFDILTTFVPMQLMPFCVLTWAIMNVASTISPFELNPGFFRWGYALPAHETYQILVQIWSNGCENQLDKALPVLFAWWVATVGGAVYSIKHRCHAALVAEHLAHQKAISESDSHSVTSNRGSRPSSTRAMVTRERWQTVESIRMENVAYGPRFPTPMVHGA</sequence>
<dbReference type="PANTHER" id="PTHR34814">
    <property type="entry name" value="NITROSOGUANIDINE RESISTANCE PROTEIN SNG1"/>
    <property type="match status" value="1"/>
</dbReference>
<dbReference type="Proteomes" id="UP000247810">
    <property type="component" value="Unassembled WGS sequence"/>
</dbReference>
<name>A0A319DQP1_9EURO</name>
<gene>
    <name evidence="4" type="ORF">BO71DRAFT_394014</name>
</gene>
<feature type="compositionally biased region" description="Polar residues" evidence="1">
    <location>
        <begin position="406"/>
        <end position="421"/>
    </location>
</feature>
<keyword evidence="2" id="KW-1133">Transmembrane helix</keyword>
<organism evidence="4 5">
    <name type="scientific">Aspergillus ellipticus CBS 707.79</name>
    <dbReference type="NCBI Taxonomy" id="1448320"/>
    <lineage>
        <taxon>Eukaryota</taxon>
        <taxon>Fungi</taxon>
        <taxon>Dikarya</taxon>
        <taxon>Ascomycota</taxon>
        <taxon>Pezizomycotina</taxon>
        <taxon>Eurotiomycetes</taxon>
        <taxon>Eurotiomycetidae</taxon>
        <taxon>Eurotiales</taxon>
        <taxon>Aspergillaceae</taxon>
        <taxon>Aspergillus</taxon>
        <taxon>Aspergillus subgen. Circumdati</taxon>
    </lineage>
</organism>
<dbReference type="Pfam" id="PF12051">
    <property type="entry name" value="DUF3533"/>
    <property type="match status" value="1"/>
</dbReference>
<dbReference type="STRING" id="1448320.A0A319DQP1"/>
<feature type="transmembrane region" description="Helical" evidence="2">
    <location>
        <begin position="275"/>
        <end position="293"/>
    </location>
</feature>
<accession>A0A319DQP1</accession>
<dbReference type="EMBL" id="KZ825799">
    <property type="protein sequence ID" value="PYH99779.1"/>
    <property type="molecule type" value="Genomic_DNA"/>
</dbReference>
<feature type="transmembrane region" description="Helical" evidence="2">
    <location>
        <begin position="241"/>
        <end position="263"/>
    </location>
</feature>
<evidence type="ECO:0000256" key="1">
    <source>
        <dbReference type="SAM" id="MobiDB-lite"/>
    </source>
</evidence>
<feature type="transmembrane region" description="Helical" evidence="2">
    <location>
        <begin position="200"/>
        <end position="221"/>
    </location>
</feature>
<evidence type="ECO:0000259" key="3">
    <source>
        <dbReference type="Pfam" id="PF12051"/>
    </source>
</evidence>
<protein>
    <submittedName>
        <fullName evidence="4">Nitrosoguanidine resistance protein SNG1</fullName>
    </submittedName>
</protein>
<feature type="domain" description="DUF3533" evidence="3">
    <location>
        <begin position="13"/>
        <end position="373"/>
    </location>
</feature>
<dbReference type="AlphaFoldDB" id="A0A319DQP1"/>
<dbReference type="InterPro" id="IPR022703">
    <property type="entry name" value="DUF3533"/>
</dbReference>
<keyword evidence="5" id="KW-1185">Reference proteome</keyword>
<feature type="region of interest" description="Disordered" evidence="1">
    <location>
        <begin position="401"/>
        <end position="422"/>
    </location>
</feature>